<evidence type="ECO:0000256" key="5">
    <source>
        <dbReference type="ARBA" id="ARBA00022630"/>
    </source>
</evidence>
<comment type="caution">
    <text evidence="13">The sequence shown here is derived from an EMBL/GenBank/DDBJ whole genome shotgun (WGS) entry which is preliminary data.</text>
</comment>
<comment type="catalytic activity">
    <reaction evidence="11">
        <text>(6S)-5-methyl-5,6,7,8-tetrahydrofolate + NAD(+) = (6R)-5,10-methylene-5,6,7,8-tetrahydrofolate + NADH + H(+)</text>
        <dbReference type="Rhea" id="RHEA:19821"/>
        <dbReference type="ChEBI" id="CHEBI:15378"/>
        <dbReference type="ChEBI" id="CHEBI:15636"/>
        <dbReference type="ChEBI" id="CHEBI:18608"/>
        <dbReference type="ChEBI" id="CHEBI:57540"/>
        <dbReference type="ChEBI" id="CHEBI:57945"/>
        <dbReference type="EC" id="1.5.1.54"/>
    </reaction>
    <physiologicalReaction direction="right-to-left" evidence="11">
        <dbReference type="Rhea" id="RHEA:19823"/>
    </physiologicalReaction>
</comment>
<dbReference type="RefSeq" id="WP_146517693.1">
    <property type="nucleotide sequence ID" value="NZ_CP151726.1"/>
</dbReference>
<dbReference type="GO" id="GO:0009086">
    <property type="term" value="P:methionine biosynthetic process"/>
    <property type="evidence" value="ECO:0007669"/>
    <property type="project" value="UniProtKB-KW"/>
</dbReference>
<dbReference type="SUPFAM" id="SSF51730">
    <property type="entry name" value="FAD-linked oxidoreductase"/>
    <property type="match status" value="1"/>
</dbReference>
<dbReference type="InterPro" id="IPR029041">
    <property type="entry name" value="FAD-linked_oxidoreductase-like"/>
</dbReference>
<name>A0A5C6B7A2_9BACT</name>
<dbReference type="EC" id="1.5.1.54" evidence="12"/>
<evidence type="ECO:0000256" key="7">
    <source>
        <dbReference type="ARBA" id="ARBA00023002"/>
    </source>
</evidence>
<dbReference type="Proteomes" id="UP000320176">
    <property type="component" value="Unassembled WGS sequence"/>
</dbReference>
<evidence type="ECO:0000313" key="13">
    <source>
        <dbReference type="EMBL" id="TWU07472.1"/>
    </source>
</evidence>
<keyword evidence="7 12" id="KW-0560">Oxidoreductase</keyword>
<sequence length="292" mass="31997">MNLSDLFQSGKNVISFELFPPKTDEGMERLLENVQRLNQFQPSFYTCTYGAGGSTQGKTLEVVAKVRELTGLPVASHLTCVGLTTEQLQQYLAEAKAKGADMIVALRGDPPKGSDTFQAVEGGLRYANELVELIQSAFPQQFGILVAGYPEVHQEAVDAQTDLDNLKRKVDAGADVVVTQLFYDNADFYRFRDHCVAAGISIPIVPGILPVTNFKQAQRIASMCKARIPDTMAQAMEQSDDEQYQFQIGVDHARAQTVDLLENGVPGIHYYVLNKSDAAEKLLDGMSLGIES</sequence>
<keyword evidence="9" id="KW-0486">Methionine biosynthesis</keyword>
<keyword evidence="5 12" id="KW-0285">Flavoprotein</keyword>
<evidence type="ECO:0000256" key="10">
    <source>
        <dbReference type="ARBA" id="ARBA00034478"/>
    </source>
</evidence>
<evidence type="ECO:0000256" key="12">
    <source>
        <dbReference type="RuleBase" id="RU003862"/>
    </source>
</evidence>
<comment type="cofactor">
    <cofactor evidence="1 12">
        <name>FAD</name>
        <dbReference type="ChEBI" id="CHEBI:57692"/>
    </cofactor>
</comment>
<dbReference type="PANTHER" id="PTHR45754:SF3">
    <property type="entry name" value="METHYLENETETRAHYDROFOLATE REDUCTASE (NADPH)"/>
    <property type="match status" value="1"/>
</dbReference>
<evidence type="ECO:0000256" key="2">
    <source>
        <dbReference type="ARBA" id="ARBA00004777"/>
    </source>
</evidence>
<gene>
    <name evidence="13" type="primary">metF</name>
    <name evidence="13" type="ORF">Pla52n_00450</name>
</gene>
<comment type="pathway">
    <text evidence="10">Amino-acid biosynthesis; L-methionine biosynthesis via de novo pathway.</text>
</comment>
<evidence type="ECO:0000256" key="11">
    <source>
        <dbReference type="ARBA" id="ARBA00048628"/>
    </source>
</evidence>
<organism evidence="13 14">
    <name type="scientific">Stieleria varia</name>
    <dbReference type="NCBI Taxonomy" id="2528005"/>
    <lineage>
        <taxon>Bacteria</taxon>
        <taxon>Pseudomonadati</taxon>
        <taxon>Planctomycetota</taxon>
        <taxon>Planctomycetia</taxon>
        <taxon>Pirellulales</taxon>
        <taxon>Pirellulaceae</taxon>
        <taxon>Stieleria</taxon>
    </lineage>
</organism>
<comment type="pathway">
    <text evidence="2 12">One-carbon metabolism; tetrahydrofolate interconversion.</text>
</comment>
<evidence type="ECO:0000256" key="3">
    <source>
        <dbReference type="ARBA" id="ARBA00006743"/>
    </source>
</evidence>
<dbReference type="NCBIfam" id="TIGR00676">
    <property type="entry name" value="fadh2"/>
    <property type="match status" value="1"/>
</dbReference>
<dbReference type="InterPro" id="IPR004620">
    <property type="entry name" value="MTHF_reductase_bac"/>
</dbReference>
<dbReference type="InterPro" id="IPR003171">
    <property type="entry name" value="Mehydrof_redctse-like"/>
</dbReference>
<protein>
    <recommendedName>
        <fullName evidence="12">Methylenetetrahydrofolate reductase</fullName>
        <ecNumber evidence="12">1.5.1.54</ecNumber>
    </recommendedName>
</protein>
<dbReference type="PANTHER" id="PTHR45754">
    <property type="entry name" value="METHYLENETETRAHYDROFOLATE REDUCTASE"/>
    <property type="match status" value="1"/>
</dbReference>
<comment type="similarity">
    <text evidence="3 12">Belongs to the methylenetetrahydrofolate reductase family.</text>
</comment>
<dbReference type="GO" id="GO:0071949">
    <property type="term" value="F:FAD binding"/>
    <property type="evidence" value="ECO:0007669"/>
    <property type="project" value="TreeGrafter"/>
</dbReference>
<dbReference type="GO" id="GO:0035999">
    <property type="term" value="P:tetrahydrofolate interconversion"/>
    <property type="evidence" value="ECO:0007669"/>
    <property type="project" value="UniProtKB-UniPathway"/>
</dbReference>
<reference evidence="13 14" key="1">
    <citation type="submission" date="2019-02" db="EMBL/GenBank/DDBJ databases">
        <title>Deep-cultivation of Planctomycetes and their phenomic and genomic characterization uncovers novel biology.</title>
        <authorList>
            <person name="Wiegand S."/>
            <person name="Jogler M."/>
            <person name="Boedeker C."/>
            <person name="Pinto D."/>
            <person name="Vollmers J."/>
            <person name="Rivas-Marin E."/>
            <person name="Kohn T."/>
            <person name="Peeters S.H."/>
            <person name="Heuer A."/>
            <person name="Rast P."/>
            <person name="Oberbeckmann S."/>
            <person name="Bunk B."/>
            <person name="Jeske O."/>
            <person name="Meyerdierks A."/>
            <person name="Storesund J.E."/>
            <person name="Kallscheuer N."/>
            <person name="Luecker S."/>
            <person name="Lage O.M."/>
            <person name="Pohl T."/>
            <person name="Merkel B.J."/>
            <person name="Hornburger P."/>
            <person name="Mueller R.-W."/>
            <person name="Bruemmer F."/>
            <person name="Labrenz M."/>
            <person name="Spormann A.M."/>
            <person name="Op Den Camp H."/>
            <person name="Overmann J."/>
            <person name="Amann R."/>
            <person name="Jetten M.S.M."/>
            <person name="Mascher T."/>
            <person name="Medema M.H."/>
            <person name="Devos D.P."/>
            <person name="Kaster A.-K."/>
            <person name="Ovreas L."/>
            <person name="Rohde M."/>
            <person name="Galperin M.Y."/>
            <person name="Jogler C."/>
        </authorList>
    </citation>
    <scope>NUCLEOTIDE SEQUENCE [LARGE SCALE GENOMIC DNA]</scope>
    <source>
        <strain evidence="13 14">Pla52n</strain>
    </source>
</reference>
<evidence type="ECO:0000256" key="8">
    <source>
        <dbReference type="ARBA" id="ARBA00023027"/>
    </source>
</evidence>
<dbReference type="GO" id="GO:0005829">
    <property type="term" value="C:cytosol"/>
    <property type="evidence" value="ECO:0007669"/>
    <property type="project" value="InterPro"/>
</dbReference>
<evidence type="ECO:0000256" key="1">
    <source>
        <dbReference type="ARBA" id="ARBA00001974"/>
    </source>
</evidence>
<dbReference type="GO" id="GO:0106312">
    <property type="term" value="F:methylenetetrahydrofolate reductase (NADH) activity"/>
    <property type="evidence" value="ECO:0007669"/>
    <property type="project" value="UniProtKB-EC"/>
</dbReference>
<dbReference type="Pfam" id="PF02219">
    <property type="entry name" value="MTHFR"/>
    <property type="match status" value="1"/>
</dbReference>
<keyword evidence="4" id="KW-0028">Amino-acid biosynthesis</keyword>
<dbReference type="AlphaFoldDB" id="A0A5C6B7A2"/>
<dbReference type="Gene3D" id="3.20.20.220">
    <property type="match status" value="1"/>
</dbReference>
<evidence type="ECO:0000313" key="14">
    <source>
        <dbReference type="Proteomes" id="UP000320176"/>
    </source>
</evidence>
<evidence type="ECO:0000256" key="6">
    <source>
        <dbReference type="ARBA" id="ARBA00022827"/>
    </source>
</evidence>
<keyword evidence="14" id="KW-1185">Reference proteome</keyword>
<evidence type="ECO:0000256" key="9">
    <source>
        <dbReference type="ARBA" id="ARBA00023167"/>
    </source>
</evidence>
<dbReference type="EMBL" id="SJPN01000001">
    <property type="protein sequence ID" value="TWU07472.1"/>
    <property type="molecule type" value="Genomic_DNA"/>
</dbReference>
<keyword evidence="6 12" id="KW-0274">FAD</keyword>
<dbReference type="OrthoDB" id="9812555at2"/>
<dbReference type="UniPathway" id="UPA00193"/>
<evidence type="ECO:0000256" key="4">
    <source>
        <dbReference type="ARBA" id="ARBA00022605"/>
    </source>
</evidence>
<proteinExistence type="inferred from homology"/>
<accession>A0A5C6B7A2</accession>
<dbReference type="CDD" id="cd00537">
    <property type="entry name" value="MTHFR"/>
    <property type="match status" value="1"/>
</dbReference>
<keyword evidence="8" id="KW-0520">NAD</keyword>